<keyword evidence="2" id="KW-1185">Reference proteome</keyword>
<name>A0A5C3PEF1_9APHY</name>
<organism evidence="1 2">
    <name type="scientific">Polyporus arcularius HHB13444</name>
    <dbReference type="NCBI Taxonomy" id="1314778"/>
    <lineage>
        <taxon>Eukaryota</taxon>
        <taxon>Fungi</taxon>
        <taxon>Dikarya</taxon>
        <taxon>Basidiomycota</taxon>
        <taxon>Agaricomycotina</taxon>
        <taxon>Agaricomycetes</taxon>
        <taxon>Polyporales</taxon>
        <taxon>Polyporaceae</taxon>
        <taxon>Polyporus</taxon>
    </lineage>
</organism>
<dbReference type="AlphaFoldDB" id="A0A5C3PEF1"/>
<dbReference type="Proteomes" id="UP000308197">
    <property type="component" value="Unassembled WGS sequence"/>
</dbReference>
<sequence>MRGRRPTYIVFEKGERGCLRSSCRSGRTPPSRSQKPIRALLPFSGLISVASIESGIVSFGKVWPDARARQSIHHPNVWMCCDSEAEDTGCRRIRGCYGQLRVPLASAKHPCICMLARSKEHFASADSSSAGVREVQRYRLRVTDVRDRDVQGRMHLCIYV</sequence>
<dbReference type="EMBL" id="ML211155">
    <property type="protein sequence ID" value="TFK87397.1"/>
    <property type="molecule type" value="Genomic_DNA"/>
</dbReference>
<gene>
    <name evidence="1" type="ORF">K466DRAFT_113010</name>
</gene>
<reference evidence="1 2" key="1">
    <citation type="journal article" date="2019" name="Nat. Ecol. Evol.">
        <title>Megaphylogeny resolves global patterns of mushroom evolution.</title>
        <authorList>
            <person name="Varga T."/>
            <person name="Krizsan K."/>
            <person name="Foldi C."/>
            <person name="Dima B."/>
            <person name="Sanchez-Garcia M."/>
            <person name="Sanchez-Ramirez S."/>
            <person name="Szollosi G.J."/>
            <person name="Szarkandi J.G."/>
            <person name="Papp V."/>
            <person name="Albert L."/>
            <person name="Andreopoulos W."/>
            <person name="Angelini C."/>
            <person name="Antonin V."/>
            <person name="Barry K.W."/>
            <person name="Bougher N.L."/>
            <person name="Buchanan P."/>
            <person name="Buyck B."/>
            <person name="Bense V."/>
            <person name="Catcheside P."/>
            <person name="Chovatia M."/>
            <person name="Cooper J."/>
            <person name="Damon W."/>
            <person name="Desjardin D."/>
            <person name="Finy P."/>
            <person name="Geml J."/>
            <person name="Haridas S."/>
            <person name="Hughes K."/>
            <person name="Justo A."/>
            <person name="Karasinski D."/>
            <person name="Kautmanova I."/>
            <person name="Kiss B."/>
            <person name="Kocsube S."/>
            <person name="Kotiranta H."/>
            <person name="LaButti K.M."/>
            <person name="Lechner B.E."/>
            <person name="Liimatainen K."/>
            <person name="Lipzen A."/>
            <person name="Lukacs Z."/>
            <person name="Mihaltcheva S."/>
            <person name="Morgado L.N."/>
            <person name="Niskanen T."/>
            <person name="Noordeloos M.E."/>
            <person name="Ohm R.A."/>
            <person name="Ortiz-Santana B."/>
            <person name="Ovrebo C."/>
            <person name="Racz N."/>
            <person name="Riley R."/>
            <person name="Savchenko A."/>
            <person name="Shiryaev A."/>
            <person name="Soop K."/>
            <person name="Spirin V."/>
            <person name="Szebenyi C."/>
            <person name="Tomsovsky M."/>
            <person name="Tulloss R.E."/>
            <person name="Uehling J."/>
            <person name="Grigoriev I.V."/>
            <person name="Vagvolgyi C."/>
            <person name="Papp T."/>
            <person name="Martin F.M."/>
            <person name="Miettinen O."/>
            <person name="Hibbett D.S."/>
            <person name="Nagy L.G."/>
        </authorList>
    </citation>
    <scope>NUCLEOTIDE SEQUENCE [LARGE SCALE GENOMIC DNA]</scope>
    <source>
        <strain evidence="1 2">HHB13444</strain>
    </source>
</reference>
<evidence type="ECO:0000313" key="1">
    <source>
        <dbReference type="EMBL" id="TFK87397.1"/>
    </source>
</evidence>
<proteinExistence type="predicted"/>
<evidence type="ECO:0000313" key="2">
    <source>
        <dbReference type="Proteomes" id="UP000308197"/>
    </source>
</evidence>
<dbReference type="InParanoid" id="A0A5C3PEF1"/>
<protein>
    <submittedName>
        <fullName evidence="1">Uncharacterized protein</fullName>
    </submittedName>
</protein>
<accession>A0A5C3PEF1</accession>